<dbReference type="Pfam" id="PF00589">
    <property type="entry name" value="Phage_integrase"/>
    <property type="match status" value="1"/>
</dbReference>
<evidence type="ECO:0000313" key="4">
    <source>
        <dbReference type="Proteomes" id="UP001158576"/>
    </source>
</evidence>
<reference evidence="3 4" key="1">
    <citation type="submission" date="2021-04" db="EMBL/GenBank/DDBJ databases">
        <authorList>
            <person name="Bliznina A."/>
        </authorList>
    </citation>
    <scope>NUCLEOTIDE SEQUENCE [LARGE SCALE GENOMIC DNA]</scope>
</reference>
<accession>A0ABN7SN87</accession>
<keyword evidence="4" id="KW-1185">Reference proteome</keyword>
<evidence type="ECO:0000259" key="2">
    <source>
        <dbReference type="Pfam" id="PF00589"/>
    </source>
</evidence>
<gene>
    <name evidence="3" type="ORF">OKIOD_LOCUS8630</name>
</gene>
<dbReference type="InterPro" id="IPR011010">
    <property type="entry name" value="DNA_brk_join_enz"/>
</dbReference>
<dbReference type="InterPro" id="IPR013762">
    <property type="entry name" value="Integrase-like_cat_sf"/>
</dbReference>
<proteinExistence type="predicted"/>
<dbReference type="Gene3D" id="1.10.443.10">
    <property type="entry name" value="Intergrase catalytic core"/>
    <property type="match status" value="1"/>
</dbReference>
<dbReference type="SUPFAM" id="SSF56349">
    <property type="entry name" value="DNA breaking-rejoining enzymes"/>
    <property type="match status" value="1"/>
</dbReference>
<dbReference type="EMBL" id="OU015570">
    <property type="protein sequence ID" value="CAG5101421.1"/>
    <property type="molecule type" value="Genomic_DNA"/>
</dbReference>
<name>A0ABN7SN87_OIKDI</name>
<sequence>MVKKINSRDNPLNWNKSESREDWLKHAWDSWRGKGAEDRSISGFLDTFTLYNPSRPVLWKTMAASMERFWEKIEGRALLQDEKQIIAKWGSSRSRAQSNEDLYEPTQAPAFARSEMVPFWETAYNSGQINKKVGAAVSYICFCTGARTGEIVNLFIEDIRWKEDSGTVFLQMPLRSSKSNSTKERREVITLPITDNSEIDIKSWILEAIASRTKGKLFSYSHGKRKTTMNTTKMNYFYHTVSECLGWAVCPTGHSMRVSFVVESLKNGVPDQHIINLCRWKNEFMLNQYKNNQLEHTIHGSAFKVISTNERAHAKITHGEN</sequence>
<organism evidence="3 4">
    <name type="scientific">Oikopleura dioica</name>
    <name type="common">Tunicate</name>
    <dbReference type="NCBI Taxonomy" id="34765"/>
    <lineage>
        <taxon>Eukaryota</taxon>
        <taxon>Metazoa</taxon>
        <taxon>Chordata</taxon>
        <taxon>Tunicata</taxon>
        <taxon>Appendicularia</taxon>
        <taxon>Copelata</taxon>
        <taxon>Oikopleuridae</taxon>
        <taxon>Oikopleura</taxon>
    </lineage>
</organism>
<dbReference type="CDD" id="cd00397">
    <property type="entry name" value="DNA_BRE_C"/>
    <property type="match status" value="1"/>
</dbReference>
<evidence type="ECO:0000313" key="3">
    <source>
        <dbReference type="EMBL" id="CAG5101421.1"/>
    </source>
</evidence>
<protein>
    <submittedName>
        <fullName evidence="3">Oidioi.mRNA.OKI2018_I69.YSR.g17072.t1.cds</fullName>
    </submittedName>
</protein>
<evidence type="ECO:0000256" key="1">
    <source>
        <dbReference type="ARBA" id="ARBA00023172"/>
    </source>
</evidence>
<dbReference type="Proteomes" id="UP001158576">
    <property type="component" value="Chromosome YSR"/>
</dbReference>
<keyword evidence="1" id="KW-0233">DNA recombination</keyword>
<feature type="domain" description="Tyr recombinase" evidence="2">
    <location>
        <begin position="135"/>
        <end position="293"/>
    </location>
</feature>
<dbReference type="InterPro" id="IPR002104">
    <property type="entry name" value="Integrase_catalytic"/>
</dbReference>